<proteinExistence type="predicted"/>
<accession>A0A4Z2ETK0</accession>
<dbReference type="EMBL" id="SRLO01002925">
    <property type="protein sequence ID" value="TNN32108.1"/>
    <property type="molecule type" value="Genomic_DNA"/>
</dbReference>
<protein>
    <submittedName>
        <fullName evidence="1">Uncharacterized protein</fullName>
    </submittedName>
</protein>
<comment type="caution">
    <text evidence="1">The sequence shown here is derived from an EMBL/GenBank/DDBJ whole genome shotgun (WGS) entry which is preliminary data.</text>
</comment>
<evidence type="ECO:0000313" key="2">
    <source>
        <dbReference type="Proteomes" id="UP000314294"/>
    </source>
</evidence>
<name>A0A4Z2ETK0_9TELE</name>
<keyword evidence="2" id="KW-1185">Reference proteome</keyword>
<sequence length="64" mass="7253">MPPQTEVSVLFHTDVYELEVPRMATYEIVAFPWNEVIVLMRIAAGEARSSRASADLHFLFVPFG</sequence>
<dbReference type="Proteomes" id="UP000314294">
    <property type="component" value="Unassembled WGS sequence"/>
</dbReference>
<organism evidence="1 2">
    <name type="scientific">Liparis tanakae</name>
    <name type="common">Tanaka's snailfish</name>
    <dbReference type="NCBI Taxonomy" id="230148"/>
    <lineage>
        <taxon>Eukaryota</taxon>
        <taxon>Metazoa</taxon>
        <taxon>Chordata</taxon>
        <taxon>Craniata</taxon>
        <taxon>Vertebrata</taxon>
        <taxon>Euteleostomi</taxon>
        <taxon>Actinopterygii</taxon>
        <taxon>Neopterygii</taxon>
        <taxon>Teleostei</taxon>
        <taxon>Neoteleostei</taxon>
        <taxon>Acanthomorphata</taxon>
        <taxon>Eupercaria</taxon>
        <taxon>Perciformes</taxon>
        <taxon>Cottioidei</taxon>
        <taxon>Cottales</taxon>
        <taxon>Liparidae</taxon>
        <taxon>Liparis</taxon>
    </lineage>
</organism>
<gene>
    <name evidence="1" type="ORF">EYF80_057733</name>
</gene>
<evidence type="ECO:0000313" key="1">
    <source>
        <dbReference type="EMBL" id="TNN32108.1"/>
    </source>
</evidence>
<dbReference type="AlphaFoldDB" id="A0A4Z2ETK0"/>
<reference evidence="1 2" key="1">
    <citation type="submission" date="2019-03" db="EMBL/GenBank/DDBJ databases">
        <title>First draft genome of Liparis tanakae, snailfish: a comprehensive survey of snailfish specific genes.</title>
        <authorList>
            <person name="Kim W."/>
            <person name="Song I."/>
            <person name="Jeong J.-H."/>
            <person name="Kim D."/>
            <person name="Kim S."/>
            <person name="Ryu S."/>
            <person name="Song J.Y."/>
            <person name="Lee S.K."/>
        </authorList>
    </citation>
    <scope>NUCLEOTIDE SEQUENCE [LARGE SCALE GENOMIC DNA]</scope>
    <source>
        <tissue evidence="1">Muscle</tissue>
    </source>
</reference>